<evidence type="ECO:0000256" key="3">
    <source>
        <dbReference type="ARBA" id="ARBA00022490"/>
    </source>
</evidence>
<evidence type="ECO:0000256" key="12">
    <source>
        <dbReference type="HAMAP-Rule" id="MF_00772"/>
    </source>
</evidence>
<dbReference type="SMART" id="SM00342">
    <property type="entry name" value="HTH_ARAC"/>
    <property type="match status" value="1"/>
</dbReference>
<comment type="catalytic activity">
    <reaction evidence="11 12">
        <text>a 6-O-methyl-2'-deoxyguanosine in DNA + L-cysteinyl-[protein] = S-methyl-L-cysteinyl-[protein] + a 2'-deoxyguanosine in DNA</text>
        <dbReference type="Rhea" id="RHEA:24000"/>
        <dbReference type="Rhea" id="RHEA-COMP:10131"/>
        <dbReference type="Rhea" id="RHEA-COMP:10132"/>
        <dbReference type="Rhea" id="RHEA-COMP:11367"/>
        <dbReference type="Rhea" id="RHEA-COMP:11368"/>
        <dbReference type="ChEBI" id="CHEBI:29950"/>
        <dbReference type="ChEBI" id="CHEBI:82612"/>
        <dbReference type="ChEBI" id="CHEBI:85445"/>
        <dbReference type="ChEBI" id="CHEBI:85448"/>
        <dbReference type="EC" id="2.1.1.63"/>
    </reaction>
</comment>
<dbReference type="InterPro" id="IPR036631">
    <property type="entry name" value="MGMT_N_sf"/>
</dbReference>
<dbReference type="NCBIfam" id="NF011964">
    <property type="entry name" value="PRK15435.1"/>
    <property type="match status" value="1"/>
</dbReference>
<dbReference type="InterPro" id="IPR008332">
    <property type="entry name" value="MethylG_MeTrfase_N"/>
</dbReference>
<dbReference type="InterPro" id="IPR036388">
    <property type="entry name" value="WH-like_DNA-bd_sf"/>
</dbReference>
<dbReference type="InterPro" id="IPR036217">
    <property type="entry name" value="MethylDNA_cys_MeTrfase_DNAb"/>
</dbReference>
<dbReference type="PROSITE" id="PS01124">
    <property type="entry name" value="HTH_ARAC_FAMILY_2"/>
    <property type="match status" value="1"/>
</dbReference>
<comment type="function">
    <text evidence="12">Involved in the cellular defense against the biological effects of O6-methylguanine (O6-MeG) and O4-methylthymine (O4-MeT) in DNA. Repairs the methylated nucleobase in DNA by stoichiometrically transferring the methyl group to a cysteine residue in the enzyme. This is a suicide reaction: the enzyme is irreversibly inactivated.</text>
</comment>
<dbReference type="InterPro" id="IPR018060">
    <property type="entry name" value="HTH_AraC"/>
</dbReference>
<dbReference type="InterPro" id="IPR004026">
    <property type="entry name" value="Ada_DNA_repair_Zn-bd"/>
</dbReference>
<evidence type="ECO:0000256" key="4">
    <source>
        <dbReference type="ARBA" id="ARBA00022603"/>
    </source>
</evidence>
<dbReference type="InterPro" id="IPR035451">
    <property type="entry name" value="Ada-like_dom_sf"/>
</dbReference>
<dbReference type="SUPFAM" id="SSF46689">
    <property type="entry name" value="Homeodomain-like"/>
    <property type="match status" value="1"/>
</dbReference>
<dbReference type="PANTHER" id="PTHR10815:SF5">
    <property type="entry name" value="METHYLATED-DNA--PROTEIN-CYSTEINE METHYLTRANSFERASE"/>
    <property type="match status" value="1"/>
</dbReference>
<evidence type="ECO:0000256" key="9">
    <source>
        <dbReference type="ARBA" id="ARBA00023163"/>
    </source>
</evidence>
<evidence type="ECO:0000256" key="8">
    <source>
        <dbReference type="ARBA" id="ARBA00023159"/>
    </source>
</evidence>
<comment type="cofactor">
    <cofactor evidence="2">
        <name>Zn(2+)</name>
        <dbReference type="ChEBI" id="CHEBI:29105"/>
    </cofactor>
</comment>
<dbReference type="Gene3D" id="1.10.10.60">
    <property type="entry name" value="Homeodomain-like"/>
    <property type="match status" value="1"/>
</dbReference>
<protein>
    <recommendedName>
        <fullName evidence="12">Methylated-DNA--protein-cysteine methyltransferase</fullName>
        <ecNumber evidence="12">2.1.1.63</ecNumber>
    </recommendedName>
    <alternativeName>
        <fullName evidence="12">6-O-methylguanine-DNA methyltransferase</fullName>
        <shortName evidence="12">MGMT</shortName>
    </alternativeName>
    <alternativeName>
        <fullName evidence="12">O-6-methylguanine-DNA-alkyltransferase</fullName>
    </alternativeName>
</protein>
<dbReference type="InterPro" id="IPR023546">
    <property type="entry name" value="MGMT"/>
</dbReference>
<dbReference type="RefSeq" id="WP_264777072.1">
    <property type="nucleotide sequence ID" value="NZ_AP026560.1"/>
</dbReference>
<evidence type="ECO:0000313" key="14">
    <source>
        <dbReference type="EMBL" id="BDP41295.1"/>
    </source>
</evidence>
<proteinExistence type="inferred from homology"/>
<feature type="domain" description="HTH araC/xylS-type" evidence="13">
    <location>
        <begin position="83"/>
        <end position="183"/>
    </location>
</feature>
<gene>
    <name evidence="14" type="primary">ada</name>
    <name evidence="14" type="ORF">DAETH_12640</name>
</gene>
<evidence type="ECO:0000256" key="6">
    <source>
        <dbReference type="ARBA" id="ARBA00022763"/>
    </source>
</evidence>
<organism evidence="14 15">
    <name type="scientific">Deinococcus aetherius</name>
    <dbReference type="NCBI Taxonomy" id="200252"/>
    <lineage>
        <taxon>Bacteria</taxon>
        <taxon>Thermotogati</taxon>
        <taxon>Deinococcota</taxon>
        <taxon>Deinococci</taxon>
        <taxon>Deinococcales</taxon>
        <taxon>Deinococcaceae</taxon>
        <taxon>Deinococcus</taxon>
    </lineage>
</organism>
<evidence type="ECO:0000259" key="13">
    <source>
        <dbReference type="PROSITE" id="PS01124"/>
    </source>
</evidence>
<dbReference type="Pfam" id="PF02805">
    <property type="entry name" value="Ada_Zn_binding"/>
    <property type="match status" value="1"/>
</dbReference>
<comment type="subcellular location">
    <subcellularLocation>
        <location evidence="12">Cytoplasm</location>
    </subcellularLocation>
</comment>
<keyword evidence="5 12" id="KW-0808">Transferase</keyword>
<dbReference type="Pfam" id="PF01035">
    <property type="entry name" value="DNA_binding_1"/>
    <property type="match status" value="1"/>
</dbReference>
<keyword evidence="15" id="KW-1185">Reference proteome</keyword>
<dbReference type="InterPro" id="IPR016221">
    <property type="entry name" value="Bifunct_regulatory_prot_Ada"/>
</dbReference>
<keyword evidence="7" id="KW-0805">Transcription regulation</keyword>
<comment type="catalytic activity">
    <reaction evidence="1 12">
        <text>a 4-O-methyl-thymidine in DNA + L-cysteinyl-[protein] = a thymidine in DNA + S-methyl-L-cysteinyl-[protein]</text>
        <dbReference type="Rhea" id="RHEA:53428"/>
        <dbReference type="Rhea" id="RHEA-COMP:10131"/>
        <dbReference type="Rhea" id="RHEA-COMP:10132"/>
        <dbReference type="Rhea" id="RHEA-COMP:13555"/>
        <dbReference type="Rhea" id="RHEA-COMP:13556"/>
        <dbReference type="ChEBI" id="CHEBI:29950"/>
        <dbReference type="ChEBI" id="CHEBI:82612"/>
        <dbReference type="ChEBI" id="CHEBI:137386"/>
        <dbReference type="ChEBI" id="CHEBI:137387"/>
        <dbReference type="EC" id="2.1.1.63"/>
    </reaction>
</comment>
<dbReference type="CDD" id="cd06445">
    <property type="entry name" value="ATase"/>
    <property type="match status" value="1"/>
</dbReference>
<evidence type="ECO:0000256" key="10">
    <source>
        <dbReference type="ARBA" id="ARBA00023204"/>
    </source>
</evidence>
<dbReference type="Gene3D" id="3.40.10.10">
    <property type="entry name" value="DNA Methylphosphotriester Repair Domain"/>
    <property type="match status" value="1"/>
</dbReference>
<dbReference type="InterPro" id="IPR001497">
    <property type="entry name" value="MethylDNA_cys_MeTrfase_AS"/>
</dbReference>
<dbReference type="InterPro" id="IPR014048">
    <property type="entry name" value="MethylDNA_cys_MeTrfase_DNA-bd"/>
</dbReference>
<dbReference type="InterPro" id="IPR009057">
    <property type="entry name" value="Homeodomain-like_sf"/>
</dbReference>
<evidence type="ECO:0000256" key="11">
    <source>
        <dbReference type="ARBA" id="ARBA00049348"/>
    </source>
</evidence>
<dbReference type="EC" id="2.1.1.63" evidence="12"/>
<dbReference type="Gene3D" id="1.10.10.10">
    <property type="entry name" value="Winged helix-like DNA-binding domain superfamily/Winged helix DNA-binding domain"/>
    <property type="match status" value="1"/>
</dbReference>
<comment type="miscellaneous">
    <text evidence="12">This enzyme catalyzes only one turnover and therefore is not strictly catalytic. According to one definition, an enzyme is a biocatalyst that acts repeatedly and over many reaction cycles.</text>
</comment>
<evidence type="ECO:0000256" key="7">
    <source>
        <dbReference type="ARBA" id="ARBA00023015"/>
    </source>
</evidence>
<dbReference type="SUPFAM" id="SSF57884">
    <property type="entry name" value="Ada DNA repair protein, N-terminal domain (N-Ada 10)"/>
    <property type="match status" value="1"/>
</dbReference>
<dbReference type="PIRSF" id="PIRSF000409">
    <property type="entry name" value="Ada"/>
    <property type="match status" value="1"/>
</dbReference>
<dbReference type="SUPFAM" id="SSF46767">
    <property type="entry name" value="Methylated DNA-protein cysteine methyltransferase, C-terminal domain"/>
    <property type="match status" value="1"/>
</dbReference>
<dbReference type="Pfam" id="PF12833">
    <property type="entry name" value="HTH_18"/>
    <property type="match status" value="1"/>
</dbReference>
<dbReference type="Gene3D" id="3.30.160.70">
    <property type="entry name" value="Methylated DNA-protein cysteine methyltransferase domain"/>
    <property type="match status" value="1"/>
</dbReference>
<reference evidence="14" key="1">
    <citation type="submission" date="2022-07" db="EMBL/GenBank/DDBJ databases">
        <title>Complete Genome Sequence of the Radioresistant Bacterium Deinococcus aetherius ST0316, Isolated from the Air Dust collected in Lower Stratosphere above Japan.</title>
        <authorList>
            <person name="Satoh K."/>
            <person name="Hagiwara K."/>
            <person name="Katsumata K."/>
            <person name="Kubo A."/>
            <person name="Yokobori S."/>
            <person name="Yamagishi A."/>
            <person name="Oono Y."/>
            <person name="Narumi I."/>
        </authorList>
    </citation>
    <scope>NUCLEOTIDE SEQUENCE</scope>
    <source>
        <strain evidence="14">ST0316</strain>
    </source>
</reference>
<dbReference type="EMBL" id="AP026560">
    <property type="protein sequence ID" value="BDP41295.1"/>
    <property type="molecule type" value="Genomic_DNA"/>
</dbReference>
<dbReference type="NCBIfam" id="TIGR00589">
    <property type="entry name" value="ogt"/>
    <property type="match status" value="1"/>
</dbReference>
<name>A0ABM8AC47_9DEIO</name>
<keyword evidence="9" id="KW-0804">Transcription</keyword>
<dbReference type="Proteomes" id="UP001064971">
    <property type="component" value="Chromosome"/>
</dbReference>
<feature type="active site" description="Nucleophile; methyl group acceptor" evidence="12">
    <location>
        <position position="320"/>
    </location>
</feature>
<keyword evidence="4 12" id="KW-0489">Methyltransferase</keyword>
<keyword evidence="8" id="KW-0010">Activator</keyword>
<dbReference type="SUPFAM" id="SSF53155">
    <property type="entry name" value="Methylated DNA-protein cysteine methyltransferase domain"/>
    <property type="match status" value="1"/>
</dbReference>
<evidence type="ECO:0000256" key="2">
    <source>
        <dbReference type="ARBA" id="ARBA00001947"/>
    </source>
</evidence>
<dbReference type="PROSITE" id="PS00374">
    <property type="entry name" value="MGMT"/>
    <property type="match status" value="1"/>
</dbReference>
<dbReference type="Pfam" id="PF02870">
    <property type="entry name" value="Methyltransf_1N"/>
    <property type="match status" value="1"/>
</dbReference>
<evidence type="ECO:0000256" key="5">
    <source>
        <dbReference type="ARBA" id="ARBA00022679"/>
    </source>
</evidence>
<keyword evidence="10 12" id="KW-0234">DNA repair</keyword>
<sequence>MTQVRSTALQEDALWQAVLNRDSSWDGQFYYGVRSTGIYCRPSCPSRRPKRENVEFFDHAESADAAGFRPCLRCRPTEVEGRRRAVLHIQHLLDTVEPTPSLTQLADAVGLSPFHLQRVFKAEMGVTPKQYALARRGERVKRELREGVSVTAALYGAGHSSPRTLYDRATDQIGMPPSSYRMGGAGQCITFAVAESVLGPMLVAATGRGLVAVRFGDAETLVRSLHAEYPRATFVQDEAPLGEYLEALHRHLAGVRRDPPLPTDLPGTDFQRRVWDALRSIPYGETRSYAQVAEMLGEPRAVRAVARACAVNPVALVVPCHRVVRSGGALGGYRWGTERKRTLLEHEKSHTAG</sequence>
<evidence type="ECO:0000256" key="1">
    <source>
        <dbReference type="ARBA" id="ARBA00001286"/>
    </source>
</evidence>
<evidence type="ECO:0000313" key="15">
    <source>
        <dbReference type="Proteomes" id="UP001064971"/>
    </source>
</evidence>
<keyword evidence="6 12" id="KW-0227">DNA damage</keyword>
<accession>A0ABM8AC47</accession>
<comment type="similarity">
    <text evidence="12">Belongs to the MGMT family.</text>
</comment>
<dbReference type="PANTHER" id="PTHR10815">
    <property type="entry name" value="METHYLATED-DNA--PROTEIN-CYSTEINE METHYLTRANSFERASE"/>
    <property type="match status" value="1"/>
</dbReference>
<keyword evidence="3 12" id="KW-0963">Cytoplasm</keyword>
<dbReference type="HAMAP" id="MF_00772">
    <property type="entry name" value="OGT"/>
    <property type="match status" value="1"/>
</dbReference>